<name>A0A151X2W8_9HYME</name>
<dbReference type="EMBL" id="KQ982566">
    <property type="protein sequence ID" value="KYQ54732.1"/>
    <property type="molecule type" value="Genomic_DNA"/>
</dbReference>
<protein>
    <submittedName>
        <fullName evidence="2">Uncharacterized protein</fullName>
    </submittedName>
</protein>
<evidence type="ECO:0000256" key="1">
    <source>
        <dbReference type="SAM" id="MobiDB-lite"/>
    </source>
</evidence>
<feature type="compositionally biased region" description="Basic and acidic residues" evidence="1">
    <location>
        <begin position="94"/>
        <end position="118"/>
    </location>
</feature>
<feature type="compositionally biased region" description="Basic residues" evidence="1">
    <location>
        <begin position="21"/>
        <end position="32"/>
    </location>
</feature>
<organism evidence="2 3">
    <name type="scientific">Mycetomoellerius zeteki</name>
    <dbReference type="NCBI Taxonomy" id="64791"/>
    <lineage>
        <taxon>Eukaryota</taxon>
        <taxon>Metazoa</taxon>
        <taxon>Ecdysozoa</taxon>
        <taxon>Arthropoda</taxon>
        <taxon>Hexapoda</taxon>
        <taxon>Insecta</taxon>
        <taxon>Pterygota</taxon>
        <taxon>Neoptera</taxon>
        <taxon>Endopterygota</taxon>
        <taxon>Hymenoptera</taxon>
        <taxon>Apocrita</taxon>
        <taxon>Aculeata</taxon>
        <taxon>Formicoidea</taxon>
        <taxon>Formicidae</taxon>
        <taxon>Myrmicinae</taxon>
        <taxon>Mycetomoellerius</taxon>
    </lineage>
</organism>
<gene>
    <name evidence="2" type="ORF">ALC60_06334</name>
</gene>
<evidence type="ECO:0000313" key="3">
    <source>
        <dbReference type="Proteomes" id="UP000075809"/>
    </source>
</evidence>
<keyword evidence="3" id="KW-1185">Reference proteome</keyword>
<sequence length="138" mass="15796">MSRKSGSRSSTLSPLVFHVDHHVRTRTKRRRSIYSDRAMPSLSVSPKPRSPSPRVPRTNARRHRRSYRSTERMLGYQQSRGIPSPNPVRFKNSSGDDTRRGNGERRETRDEVESENPRDASPPDGNSCFATRCFRAGQ</sequence>
<feature type="region of interest" description="Disordered" evidence="1">
    <location>
        <begin position="1"/>
        <end position="130"/>
    </location>
</feature>
<dbReference type="Proteomes" id="UP000075809">
    <property type="component" value="Unassembled WGS sequence"/>
</dbReference>
<proteinExistence type="predicted"/>
<evidence type="ECO:0000313" key="2">
    <source>
        <dbReference type="EMBL" id="KYQ54732.1"/>
    </source>
</evidence>
<accession>A0A151X2W8</accession>
<dbReference type="AlphaFoldDB" id="A0A151X2W8"/>
<reference evidence="2 3" key="1">
    <citation type="submission" date="2015-09" db="EMBL/GenBank/DDBJ databases">
        <title>Trachymyrmex zeteki WGS genome.</title>
        <authorList>
            <person name="Nygaard S."/>
            <person name="Hu H."/>
            <person name="Boomsma J."/>
            <person name="Zhang G."/>
        </authorList>
    </citation>
    <scope>NUCLEOTIDE SEQUENCE [LARGE SCALE GENOMIC DNA]</scope>
    <source>
        <strain evidence="2">Tzet28-1</strain>
        <tissue evidence="2">Whole body</tissue>
    </source>
</reference>